<dbReference type="Proteomes" id="UP000830671">
    <property type="component" value="Chromosome 7"/>
</dbReference>
<reference evidence="2" key="1">
    <citation type="journal article" date="2021" name="Mol. Plant Microbe Interact.">
        <title>Complete Genome Sequence of the Plant-Pathogenic Fungus Colletotrichum lupini.</title>
        <authorList>
            <person name="Baroncelli R."/>
            <person name="Pensec F."/>
            <person name="Da Lio D."/>
            <person name="Boufleur T."/>
            <person name="Vicente I."/>
            <person name="Sarrocco S."/>
            <person name="Picot A."/>
            <person name="Baraldi E."/>
            <person name="Sukno S."/>
            <person name="Thon M."/>
            <person name="Le Floch G."/>
        </authorList>
    </citation>
    <scope>NUCLEOTIDE SEQUENCE</scope>
    <source>
        <strain evidence="2">IMI 504893</strain>
    </source>
</reference>
<dbReference type="GeneID" id="73347484"/>
<organism evidence="2 3">
    <name type="scientific">Colletotrichum lupini</name>
    <dbReference type="NCBI Taxonomy" id="145971"/>
    <lineage>
        <taxon>Eukaryota</taxon>
        <taxon>Fungi</taxon>
        <taxon>Dikarya</taxon>
        <taxon>Ascomycota</taxon>
        <taxon>Pezizomycotina</taxon>
        <taxon>Sordariomycetes</taxon>
        <taxon>Hypocreomycetidae</taxon>
        <taxon>Glomerellales</taxon>
        <taxon>Glomerellaceae</taxon>
        <taxon>Colletotrichum</taxon>
        <taxon>Colletotrichum acutatum species complex</taxon>
    </lineage>
</organism>
<name>A0A9Q8WLR9_9PEZI</name>
<dbReference type="AlphaFoldDB" id="A0A9Q8WLR9"/>
<evidence type="ECO:0000256" key="1">
    <source>
        <dbReference type="SAM" id="MobiDB-lite"/>
    </source>
</evidence>
<accession>A0A9Q8WLR9</accession>
<feature type="region of interest" description="Disordered" evidence="1">
    <location>
        <begin position="386"/>
        <end position="422"/>
    </location>
</feature>
<evidence type="ECO:0000313" key="2">
    <source>
        <dbReference type="EMBL" id="UQC88014.1"/>
    </source>
</evidence>
<feature type="compositionally biased region" description="Low complexity" evidence="1">
    <location>
        <begin position="412"/>
        <end position="422"/>
    </location>
</feature>
<keyword evidence="3" id="KW-1185">Reference proteome</keyword>
<protein>
    <submittedName>
        <fullName evidence="2">Uncharacterized protein</fullName>
    </submittedName>
</protein>
<dbReference type="KEGG" id="clup:CLUP02_13536"/>
<evidence type="ECO:0000313" key="3">
    <source>
        <dbReference type="Proteomes" id="UP000830671"/>
    </source>
</evidence>
<dbReference type="EMBL" id="CP019479">
    <property type="protein sequence ID" value="UQC88014.1"/>
    <property type="molecule type" value="Genomic_DNA"/>
</dbReference>
<dbReference type="RefSeq" id="XP_049149620.1">
    <property type="nucleotide sequence ID" value="XM_049292474.1"/>
</dbReference>
<proteinExistence type="predicted"/>
<gene>
    <name evidence="2" type="ORF">CLUP02_13536</name>
</gene>
<sequence>MHVPLELVCHERKITQPPGFAWRPASATTYPGFEALPVPAKQRSLRRKTVVSSEPYETIQQLPSPEQAMASFEHTPPNDQDFQLHTWLRLRNTITYQLCLICLVPQAFTQAGCSNHSRVFPRFATLGNRLAVRTTMETDAVAYQAGYRAEADNINDCYPAGWISSGVSLRPCPFEWELKLDRCIEKCFPVVANGMINSSSIAITPYIPVVVNLQTGCTRLSFSWVCRRIDSELHQMSLTTITCPASLTKRDIAGSRPQAFLGTLKSDHANIKPPRTRALKSHKSILLGKSASKKWLDTSHFLHMRCDKSCIPYWKYRMNQRARIRGTGGDNGKRDIDWRKKKCGTADVEKVEQCDLRNSPSDLLDGGPLDSSWCETLAMVRGDLERGEGRQAEKPNASSHGVKTTRDQHMNGGVRATRTRGGAVSETVTANSFWARRPRIKLEAANGKLSRSAGQTQKCGKSRKHRIITLYSMLLRSTVAGTLTDGKPSQQKARTHLKCLLWLNLAASSLYYGEMPALLRVSQSSPHLHQTRDGFVSPTGFVDQQAPAELLMVLAHLIELRRTVQSWRLDAWAETRGELIYSGRSRLQGPVGPQSGTALSKLYLILG</sequence>